<accession>A0ABN8AQ87</accession>
<reference evidence="1" key="1">
    <citation type="submission" date="2021-12" db="EMBL/GenBank/DDBJ databases">
        <authorList>
            <person name="King R."/>
        </authorList>
    </citation>
    <scope>NUCLEOTIDE SEQUENCE</scope>
</reference>
<evidence type="ECO:0000313" key="2">
    <source>
        <dbReference type="Proteomes" id="UP001153292"/>
    </source>
</evidence>
<keyword evidence="2" id="KW-1185">Reference proteome</keyword>
<proteinExistence type="predicted"/>
<dbReference type="Proteomes" id="UP001153292">
    <property type="component" value="Chromosome 1"/>
</dbReference>
<name>A0ABN8AQ87_CHISP</name>
<dbReference type="EMBL" id="OU963894">
    <property type="protein sequence ID" value="CAH0397659.1"/>
    <property type="molecule type" value="Genomic_DNA"/>
</dbReference>
<protein>
    <submittedName>
        <fullName evidence="1">Uncharacterized protein</fullName>
    </submittedName>
</protein>
<evidence type="ECO:0000313" key="1">
    <source>
        <dbReference type="EMBL" id="CAH0397659.1"/>
    </source>
</evidence>
<organism evidence="1 2">
    <name type="scientific">Chilo suppressalis</name>
    <name type="common">Asiatic rice borer moth</name>
    <dbReference type="NCBI Taxonomy" id="168631"/>
    <lineage>
        <taxon>Eukaryota</taxon>
        <taxon>Metazoa</taxon>
        <taxon>Ecdysozoa</taxon>
        <taxon>Arthropoda</taxon>
        <taxon>Hexapoda</taxon>
        <taxon>Insecta</taxon>
        <taxon>Pterygota</taxon>
        <taxon>Neoptera</taxon>
        <taxon>Endopterygota</taxon>
        <taxon>Lepidoptera</taxon>
        <taxon>Glossata</taxon>
        <taxon>Ditrysia</taxon>
        <taxon>Pyraloidea</taxon>
        <taxon>Crambidae</taxon>
        <taxon>Crambinae</taxon>
        <taxon>Chilo</taxon>
    </lineage>
</organism>
<gene>
    <name evidence="1" type="ORF">CHILSU_LOCUS734</name>
</gene>
<sequence length="84" mass="9241">MLERFIAMSGTVGGILLNHSNAPPTIEASEIAVRKEVVKILKPFEKVSEEMCSDKYVSASKAIPIIMCLERVLEKTDPSHDLAI</sequence>